<dbReference type="InterPro" id="IPR007157">
    <property type="entry name" value="PspA_VIPP1"/>
</dbReference>
<proteinExistence type="inferred from homology"/>
<evidence type="ECO:0000313" key="5">
    <source>
        <dbReference type="Proteomes" id="UP000036834"/>
    </source>
</evidence>
<name>A0A0K9YNY5_9BACL</name>
<reference evidence="5" key="1">
    <citation type="submission" date="2015-07" db="EMBL/GenBank/DDBJ databases">
        <title>Genome sequencing project for genomic taxonomy and phylogenomics of Bacillus-like bacteria.</title>
        <authorList>
            <person name="Liu B."/>
            <person name="Wang J."/>
            <person name="Zhu Y."/>
            <person name="Liu G."/>
            <person name="Chen Q."/>
            <person name="Chen Z."/>
            <person name="Lan J."/>
            <person name="Che J."/>
            <person name="Ge C."/>
            <person name="Shi H."/>
            <person name="Pan Z."/>
            <person name="Liu X."/>
        </authorList>
    </citation>
    <scope>NUCLEOTIDE SEQUENCE [LARGE SCALE GENOMIC DNA]</scope>
    <source>
        <strain evidence="5">DSM 9887</strain>
    </source>
</reference>
<dbReference type="AlphaFoldDB" id="A0A0K9YNY5"/>
<keyword evidence="6" id="KW-1185">Reference proteome</keyword>
<reference evidence="4" key="2">
    <citation type="submission" date="2015-07" db="EMBL/GenBank/DDBJ databases">
        <title>MeaNS - Measles Nucleotide Surveillance Program.</title>
        <authorList>
            <person name="Tran T."/>
            <person name="Druce J."/>
        </authorList>
    </citation>
    <scope>NUCLEOTIDE SEQUENCE</scope>
    <source>
        <strain evidence="4">DSM 9887</strain>
    </source>
</reference>
<evidence type="ECO:0000313" key="3">
    <source>
        <dbReference type="EMBL" id="GED71855.1"/>
    </source>
</evidence>
<dbReference type="Proteomes" id="UP000319578">
    <property type="component" value="Unassembled WGS sequence"/>
</dbReference>
<sequence length="226" mass="25231">MEILSRIKGLLASNMHAFLEKNEDPQKTIDDFMRNMSSDLGKVKAETASMLANERRAKSALDEYSAEIRKLQNYAEKAVAAGDDAKARKFLEKKVELSEKEAQFQAAYQAASANVASMKQIEAKLESNIEKLKERHAKLKEKIAATRAQQSINSSGSPMGGIDHVFDAAEEKVDRAYDEAMAIAELRKEAKNDFDEMFAEFEKSAKATTNAEDELAALKEKMQKKD</sequence>
<dbReference type="PATRIC" id="fig|54915.3.peg.2236"/>
<feature type="coiled-coil region" evidence="2">
    <location>
        <begin position="54"/>
        <end position="81"/>
    </location>
</feature>
<dbReference type="OrthoDB" id="9779630at2"/>
<keyword evidence="2" id="KW-0175">Coiled coil</keyword>
<reference evidence="3 6" key="3">
    <citation type="submission" date="2019-06" db="EMBL/GenBank/DDBJ databases">
        <title>Whole genome shotgun sequence of Brevibacillus reuszeri NBRC 15719.</title>
        <authorList>
            <person name="Hosoyama A."/>
            <person name="Uohara A."/>
            <person name="Ohji S."/>
            <person name="Ichikawa N."/>
        </authorList>
    </citation>
    <scope>NUCLEOTIDE SEQUENCE [LARGE SCALE GENOMIC DNA]</scope>
    <source>
        <strain evidence="3 6">NBRC 15719</strain>
    </source>
</reference>
<dbReference type="Pfam" id="PF04012">
    <property type="entry name" value="PspA_IM30"/>
    <property type="match status" value="1"/>
</dbReference>
<dbReference type="STRING" id="54915.ADS79_16025"/>
<organism evidence="4 5">
    <name type="scientific">Brevibacillus reuszeri</name>
    <dbReference type="NCBI Taxonomy" id="54915"/>
    <lineage>
        <taxon>Bacteria</taxon>
        <taxon>Bacillati</taxon>
        <taxon>Bacillota</taxon>
        <taxon>Bacilli</taxon>
        <taxon>Bacillales</taxon>
        <taxon>Paenibacillaceae</taxon>
        <taxon>Brevibacillus</taxon>
    </lineage>
</organism>
<evidence type="ECO:0000313" key="6">
    <source>
        <dbReference type="Proteomes" id="UP000319578"/>
    </source>
</evidence>
<comment type="caution">
    <text evidence="4">The sequence shown here is derived from an EMBL/GenBank/DDBJ whole genome shotgun (WGS) entry which is preliminary data.</text>
</comment>
<dbReference type="RefSeq" id="WP_049739423.1">
    <property type="nucleotide sequence ID" value="NZ_BJON01000023.1"/>
</dbReference>
<evidence type="ECO:0000313" key="4">
    <source>
        <dbReference type="EMBL" id="KNB70439.1"/>
    </source>
</evidence>
<protein>
    <submittedName>
        <fullName evidence="3">Phage shock protein A</fullName>
    </submittedName>
    <submittedName>
        <fullName evidence="4">Phage-shock protein</fullName>
    </submittedName>
</protein>
<evidence type="ECO:0000256" key="1">
    <source>
        <dbReference type="ARBA" id="ARBA00043985"/>
    </source>
</evidence>
<dbReference type="EMBL" id="LGIQ01000009">
    <property type="protein sequence ID" value="KNB70439.1"/>
    <property type="molecule type" value="Genomic_DNA"/>
</dbReference>
<evidence type="ECO:0000256" key="2">
    <source>
        <dbReference type="SAM" id="Coils"/>
    </source>
</evidence>
<feature type="coiled-coil region" evidence="2">
    <location>
        <begin position="115"/>
        <end position="149"/>
    </location>
</feature>
<accession>A0A0K9YNY5</accession>
<gene>
    <name evidence="4" type="ORF">ADS79_16025</name>
    <name evidence="3" type="ORF">BRE01_55570</name>
</gene>
<dbReference type="PANTHER" id="PTHR31088:SF6">
    <property type="entry name" value="PHAGE SHOCK PROTEIN A"/>
    <property type="match status" value="1"/>
</dbReference>
<comment type="similarity">
    <text evidence="1">Belongs to the PspA/Vipp/IM30 family.</text>
</comment>
<dbReference type="Proteomes" id="UP000036834">
    <property type="component" value="Unassembled WGS sequence"/>
</dbReference>
<dbReference type="EMBL" id="BJON01000023">
    <property type="protein sequence ID" value="GED71855.1"/>
    <property type="molecule type" value="Genomic_DNA"/>
</dbReference>
<dbReference type="PANTHER" id="PTHR31088">
    <property type="entry name" value="MEMBRANE-ASSOCIATED PROTEIN VIPP1, CHLOROPLASTIC"/>
    <property type="match status" value="1"/>
</dbReference>